<dbReference type="InterPro" id="IPR001360">
    <property type="entry name" value="Glyco_hydro_1"/>
</dbReference>
<evidence type="ECO:0000256" key="4">
    <source>
        <dbReference type="ARBA" id="ARBA00023180"/>
    </source>
</evidence>
<dbReference type="PRINTS" id="PR00131">
    <property type="entry name" value="GLHYDRLASE1"/>
</dbReference>
<dbReference type="AlphaFoldDB" id="A0A1W4WJD9"/>
<dbReference type="PANTHER" id="PTHR10353:SF36">
    <property type="entry name" value="LP05116P"/>
    <property type="match status" value="1"/>
</dbReference>
<evidence type="ECO:0000313" key="8">
    <source>
        <dbReference type="Proteomes" id="UP000192223"/>
    </source>
</evidence>
<dbReference type="Gene3D" id="3.20.20.80">
    <property type="entry name" value="Glycosidases"/>
    <property type="match status" value="1"/>
</dbReference>
<reference evidence="9" key="1">
    <citation type="submission" date="2025-08" db="UniProtKB">
        <authorList>
            <consortium name="RefSeq"/>
        </authorList>
    </citation>
    <scope>IDENTIFICATION</scope>
    <source>
        <tissue evidence="9">Entire body</tissue>
    </source>
</reference>
<dbReference type="STRING" id="224129.A0A1W4WJD9"/>
<name>A0A1W4WJD9_AGRPL</name>
<feature type="chain" id="PRO_5010721835" evidence="7">
    <location>
        <begin position="25"/>
        <end position="502"/>
    </location>
</feature>
<dbReference type="SUPFAM" id="SSF51445">
    <property type="entry name" value="(Trans)glycosidases"/>
    <property type="match status" value="1"/>
</dbReference>
<comment type="similarity">
    <text evidence="1 6">Belongs to the glycosyl hydrolase 1 family.</text>
</comment>
<dbReference type="PANTHER" id="PTHR10353">
    <property type="entry name" value="GLYCOSYL HYDROLASE"/>
    <property type="match status" value="1"/>
</dbReference>
<dbReference type="GO" id="GO:0008422">
    <property type="term" value="F:beta-glucosidase activity"/>
    <property type="evidence" value="ECO:0007669"/>
    <property type="project" value="TreeGrafter"/>
</dbReference>
<sequence length="502" mass="56900">MGANGNAMFLRLITLIGLIAYRECASNYSFSSDFLFGASTSAYQIEGAWNESGRGESIWDYQIHNDPRSIRDLNNADIACDSYHKYKEDVRLLKELGAGLYRFSVSWSRIYPDGFPHNPNQEGLAYYSNLIDALLAENIVPVLTIYHWDLPERLQEFGGWTNSSIVELYTEYARILLDNYSDRVKYWVTFNEPFLICTEGYGGPLFAPRVNQSGIADYQCAHNLIKSHAAVYHLFNNTYRSKNNAKMGIVFVAEGHTAGSSSAQDIEAAERSKQFKIGLFANPIFGKDGDYPKVMRDLVAKKSAEEGFSKSRLPEFTPDEIKYIKGTSDFFGANHYTTKLSKYSAPVKGVTSYTNDMEAELSFDPSWPKDPLNRFAIVPWGFREVLVWIKNTYNNPEVHITENGSPDSGGLEDNVRVTFIGLYLEALLQAINEDKVNIRSYSVWTLMDNFSWVRGYSNRLGLYQVNMSDPNRPRTAKLSAKFYKEVIANRVVGDYPPLPNNN</sequence>
<dbReference type="RefSeq" id="XP_018320233.1">
    <property type="nucleotide sequence ID" value="XM_018464731.1"/>
</dbReference>
<dbReference type="InterPro" id="IPR033132">
    <property type="entry name" value="GH_1_N_CS"/>
</dbReference>
<dbReference type="FunFam" id="3.20.20.80:FF:000013">
    <property type="entry name" value="lactase-phlorizin hydrolase"/>
    <property type="match status" value="1"/>
</dbReference>
<protein>
    <submittedName>
        <fullName evidence="9">Myrosinase 1-like</fullName>
    </submittedName>
</protein>
<dbReference type="KEGG" id="apln:108733547"/>
<organism evidence="8 9">
    <name type="scientific">Agrilus planipennis</name>
    <name type="common">Emerald ash borer</name>
    <name type="synonym">Agrilus marcopoli</name>
    <dbReference type="NCBI Taxonomy" id="224129"/>
    <lineage>
        <taxon>Eukaryota</taxon>
        <taxon>Metazoa</taxon>
        <taxon>Ecdysozoa</taxon>
        <taxon>Arthropoda</taxon>
        <taxon>Hexapoda</taxon>
        <taxon>Insecta</taxon>
        <taxon>Pterygota</taxon>
        <taxon>Neoptera</taxon>
        <taxon>Endopterygota</taxon>
        <taxon>Coleoptera</taxon>
        <taxon>Polyphaga</taxon>
        <taxon>Elateriformia</taxon>
        <taxon>Buprestoidea</taxon>
        <taxon>Buprestidae</taxon>
        <taxon>Agrilinae</taxon>
        <taxon>Agrilus</taxon>
    </lineage>
</organism>
<keyword evidence="8" id="KW-1185">Reference proteome</keyword>
<evidence type="ECO:0000313" key="9">
    <source>
        <dbReference type="RefSeq" id="XP_018320233.1"/>
    </source>
</evidence>
<dbReference type="GeneID" id="108733547"/>
<comment type="subunit">
    <text evidence="2">Homodimer.</text>
</comment>
<evidence type="ECO:0000256" key="5">
    <source>
        <dbReference type="ARBA" id="ARBA00023295"/>
    </source>
</evidence>
<evidence type="ECO:0000256" key="6">
    <source>
        <dbReference type="RuleBase" id="RU003690"/>
    </source>
</evidence>
<dbReference type="Pfam" id="PF00232">
    <property type="entry name" value="Glyco_hydro_1"/>
    <property type="match status" value="1"/>
</dbReference>
<dbReference type="GO" id="GO:0005975">
    <property type="term" value="P:carbohydrate metabolic process"/>
    <property type="evidence" value="ECO:0007669"/>
    <property type="project" value="InterPro"/>
</dbReference>
<keyword evidence="4" id="KW-0325">Glycoprotein</keyword>
<dbReference type="OrthoDB" id="65569at2759"/>
<evidence type="ECO:0000256" key="3">
    <source>
        <dbReference type="ARBA" id="ARBA00022801"/>
    </source>
</evidence>
<gene>
    <name evidence="9" type="primary">LOC108733547</name>
</gene>
<keyword evidence="7" id="KW-0732">Signal</keyword>
<dbReference type="PROSITE" id="PS00653">
    <property type="entry name" value="GLYCOSYL_HYDROL_F1_2"/>
    <property type="match status" value="1"/>
</dbReference>
<evidence type="ECO:0000256" key="1">
    <source>
        <dbReference type="ARBA" id="ARBA00010838"/>
    </source>
</evidence>
<accession>A0A1W4WJD9</accession>
<proteinExistence type="inferred from homology"/>
<keyword evidence="3" id="KW-0378">Hydrolase</keyword>
<dbReference type="InParanoid" id="A0A1W4WJD9"/>
<evidence type="ECO:0000256" key="7">
    <source>
        <dbReference type="SAM" id="SignalP"/>
    </source>
</evidence>
<dbReference type="FunCoup" id="A0A1W4WJD9">
    <property type="interactions" value="3"/>
</dbReference>
<feature type="signal peptide" evidence="7">
    <location>
        <begin position="1"/>
        <end position="24"/>
    </location>
</feature>
<evidence type="ECO:0000256" key="2">
    <source>
        <dbReference type="ARBA" id="ARBA00011738"/>
    </source>
</evidence>
<keyword evidence="5" id="KW-0326">Glycosidase</keyword>
<dbReference type="Proteomes" id="UP000192223">
    <property type="component" value="Unplaced"/>
</dbReference>
<dbReference type="InterPro" id="IPR017853">
    <property type="entry name" value="GH"/>
</dbReference>